<feature type="compositionally biased region" description="Low complexity" evidence="7">
    <location>
        <begin position="365"/>
        <end position="376"/>
    </location>
</feature>
<keyword evidence="4 8" id="KW-1133">Transmembrane helix</keyword>
<sequence length="651" mass="72454">MSWRNKRVTGIALVVVGVAFVAFGYLFNYSVPRSLQGRIIEGICVSGVKHVNYEKWLEERGPYVYTTTSRKIDVTFDASGKVTYKTFKQQKFNQEMTTTLCPTCRENDKLNVINLVHLGLMNKVKTADAFSTVFIPVALNNLLRDMDSKLGDRNATLKQLGSWESPLSQVNASYNPAFGSWLKSKPYYRGIQRYRRGLSFKESEMRALYGALLNPSVLGPPRDKTVYAKCTLNAHLKECGLFLWLANLVLSTTKPNDTSPTFNRSEAYRLIEQALCPSPLSQYACLRSNPHLKGALLDFINGPLRGYVLWSMDHNNYGLLPTRSQSDLALGYVMDKFRYPPAYPNGLPAPGVLKSHSSLDEASKSSDSTTLNSCNSSSSEQYKFSWAAYNGANEVNQAFYPNASASELKVRGHHALYFPAKDVKSCGSSSHEPAAQEYEIFIAQLKRRTKLVYQKPVVVKDLNLHRYTLDKGLVTANNRTVFTEGLVDVSGVYGFPALVGFPRFLHGERGLGQRLGLPEADPEKHGSFMDIEPFSGSVLHAVIRFQVSAVVSSGVVSSKVHPRPLNVSYVEDNPPHYRNVIPVFWTETTQEISEKQAKDFSEKVFSTLRKSCALVVVMSVVAGFCLFFGIVLIALSIRIGNTISVDVSDNN</sequence>
<accession>A0A9W9ZL98</accession>
<evidence type="ECO:0000256" key="8">
    <source>
        <dbReference type="SAM" id="Phobius"/>
    </source>
</evidence>
<evidence type="ECO:0000256" key="1">
    <source>
        <dbReference type="ARBA" id="ARBA00004370"/>
    </source>
</evidence>
<evidence type="ECO:0000256" key="4">
    <source>
        <dbReference type="ARBA" id="ARBA00022989"/>
    </source>
</evidence>
<name>A0A9W9ZL98_9CNID</name>
<evidence type="ECO:0000256" key="7">
    <source>
        <dbReference type="SAM" id="MobiDB-lite"/>
    </source>
</evidence>
<proteinExistence type="inferred from homology"/>
<dbReference type="InterPro" id="IPR002159">
    <property type="entry name" value="CD36_fam"/>
</dbReference>
<dbReference type="PANTHER" id="PTHR11923:SF51">
    <property type="entry name" value="LYSOSOME MEMBRANE PROTEIN 2"/>
    <property type="match status" value="1"/>
</dbReference>
<evidence type="ECO:0000256" key="3">
    <source>
        <dbReference type="ARBA" id="ARBA00022692"/>
    </source>
</evidence>
<dbReference type="EMBL" id="MU825908">
    <property type="protein sequence ID" value="KAJ7383029.1"/>
    <property type="molecule type" value="Genomic_DNA"/>
</dbReference>
<dbReference type="GO" id="GO:0005737">
    <property type="term" value="C:cytoplasm"/>
    <property type="evidence" value="ECO:0007669"/>
    <property type="project" value="TreeGrafter"/>
</dbReference>
<gene>
    <name evidence="9" type="ORF">OS493_031199</name>
</gene>
<dbReference type="OrthoDB" id="18585at2759"/>
<evidence type="ECO:0000256" key="5">
    <source>
        <dbReference type="ARBA" id="ARBA00023136"/>
    </source>
</evidence>
<protein>
    <submittedName>
        <fullName evidence="9">Uncharacterized protein</fullName>
    </submittedName>
</protein>
<keyword evidence="5 8" id="KW-0472">Membrane</keyword>
<dbReference type="GO" id="GO:0016020">
    <property type="term" value="C:membrane"/>
    <property type="evidence" value="ECO:0007669"/>
    <property type="project" value="UniProtKB-SubCell"/>
</dbReference>
<feature type="transmembrane region" description="Helical" evidence="8">
    <location>
        <begin position="613"/>
        <end position="635"/>
    </location>
</feature>
<evidence type="ECO:0000256" key="6">
    <source>
        <dbReference type="ARBA" id="ARBA00023180"/>
    </source>
</evidence>
<comment type="caution">
    <text evidence="9">The sequence shown here is derived from an EMBL/GenBank/DDBJ whole genome shotgun (WGS) entry which is preliminary data.</text>
</comment>
<reference evidence="9" key="1">
    <citation type="submission" date="2023-01" db="EMBL/GenBank/DDBJ databases">
        <title>Genome assembly of the deep-sea coral Lophelia pertusa.</title>
        <authorList>
            <person name="Herrera S."/>
            <person name="Cordes E."/>
        </authorList>
    </citation>
    <scope>NUCLEOTIDE SEQUENCE</scope>
    <source>
        <strain evidence="9">USNM1676648</strain>
        <tissue evidence="9">Polyp</tissue>
    </source>
</reference>
<keyword evidence="6" id="KW-0325">Glycoprotein</keyword>
<feature type="region of interest" description="Disordered" evidence="7">
    <location>
        <begin position="354"/>
        <end position="376"/>
    </location>
</feature>
<evidence type="ECO:0000313" key="9">
    <source>
        <dbReference type="EMBL" id="KAJ7383029.1"/>
    </source>
</evidence>
<keyword evidence="3 8" id="KW-0812">Transmembrane</keyword>
<comment type="similarity">
    <text evidence="2">Belongs to the CD36 family.</text>
</comment>
<dbReference type="PRINTS" id="PR01609">
    <property type="entry name" value="CD36FAMILY"/>
</dbReference>
<feature type="transmembrane region" description="Helical" evidence="8">
    <location>
        <begin position="7"/>
        <end position="27"/>
    </location>
</feature>
<dbReference type="Proteomes" id="UP001163046">
    <property type="component" value="Unassembled WGS sequence"/>
</dbReference>
<dbReference type="AlphaFoldDB" id="A0A9W9ZL98"/>
<dbReference type="Pfam" id="PF01130">
    <property type="entry name" value="CD36"/>
    <property type="match status" value="2"/>
</dbReference>
<evidence type="ECO:0000256" key="2">
    <source>
        <dbReference type="ARBA" id="ARBA00010532"/>
    </source>
</evidence>
<dbReference type="GO" id="GO:0005044">
    <property type="term" value="F:scavenger receptor activity"/>
    <property type="evidence" value="ECO:0007669"/>
    <property type="project" value="TreeGrafter"/>
</dbReference>
<keyword evidence="10" id="KW-1185">Reference proteome</keyword>
<comment type="subcellular location">
    <subcellularLocation>
        <location evidence="1">Membrane</location>
    </subcellularLocation>
</comment>
<evidence type="ECO:0000313" key="10">
    <source>
        <dbReference type="Proteomes" id="UP001163046"/>
    </source>
</evidence>
<dbReference type="PANTHER" id="PTHR11923">
    <property type="entry name" value="SCAVENGER RECEPTOR CLASS B TYPE-1 SR-B1"/>
    <property type="match status" value="1"/>
</dbReference>
<organism evidence="9 10">
    <name type="scientific">Desmophyllum pertusum</name>
    <dbReference type="NCBI Taxonomy" id="174260"/>
    <lineage>
        <taxon>Eukaryota</taxon>
        <taxon>Metazoa</taxon>
        <taxon>Cnidaria</taxon>
        <taxon>Anthozoa</taxon>
        <taxon>Hexacorallia</taxon>
        <taxon>Scleractinia</taxon>
        <taxon>Caryophylliina</taxon>
        <taxon>Caryophylliidae</taxon>
        <taxon>Desmophyllum</taxon>
    </lineage>
</organism>